<keyword evidence="1" id="KW-0472">Membrane</keyword>
<evidence type="ECO:0000313" key="2">
    <source>
        <dbReference type="EMBL" id="DAD39038.1"/>
    </source>
</evidence>
<evidence type="ECO:0000256" key="1">
    <source>
        <dbReference type="SAM" id="Phobius"/>
    </source>
</evidence>
<keyword evidence="1" id="KW-0812">Transmembrane</keyword>
<keyword evidence="1" id="KW-1133">Transmembrane helix</keyword>
<organism evidence="2 3">
    <name type="scientific">Nelumbo nucifera</name>
    <name type="common">Sacred lotus</name>
    <dbReference type="NCBI Taxonomy" id="4432"/>
    <lineage>
        <taxon>Eukaryota</taxon>
        <taxon>Viridiplantae</taxon>
        <taxon>Streptophyta</taxon>
        <taxon>Embryophyta</taxon>
        <taxon>Tracheophyta</taxon>
        <taxon>Spermatophyta</taxon>
        <taxon>Magnoliopsida</taxon>
        <taxon>Proteales</taxon>
        <taxon>Nelumbonaceae</taxon>
        <taxon>Nelumbo</taxon>
    </lineage>
</organism>
<reference evidence="2 3" key="1">
    <citation type="journal article" date="2020" name="Mol. Biol. Evol.">
        <title>Distinct Expression and Methylation Patterns for Genes with Different Fates following a Single Whole-Genome Duplication in Flowering Plants.</title>
        <authorList>
            <person name="Shi T."/>
            <person name="Rahmani R.S."/>
            <person name="Gugger P.F."/>
            <person name="Wang M."/>
            <person name="Li H."/>
            <person name="Zhang Y."/>
            <person name="Li Z."/>
            <person name="Wang Q."/>
            <person name="Van de Peer Y."/>
            <person name="Marchal K."/>
            <person name="Chen J."/>
        </authorList>
    </citation>
    <scope>NUCLEOTIDE SEQUENCE [LARGE SCALE GENOMIC DNA]</scope>
    <source>
        <tissue evidence="2">Leaf</tissue>
    </source>
</reference>
<evidence type="ECO:0000313" key="3">
    <source>
        <dbReference type="Proteomes" id="UP000607653"/>
    </source>
</evidence>
<feature type="transmembrane region" description="Helical" evidence="1">
    <location>
        <begin position="68"/>
        <end position="90"/>
    </location>
</feature>
<protein>
    <submittedName>
        <fullName evidence="2">Uncharacterized protein</fullName>
    </submittedName>
</protein>
<dbReference type="AlphaFoldDB" id="A0A822ZBX6"/>
<name>A0A822ZBX6_NELNU</name>
<dbReference type="EMBL" id="DUZY01000005">
    <property type="protein sequence ID" value="DAD39038.1"/>
    <property type="molecule type" value="Genomic_DNA"/>
</dbReference>
<keyword evidence="3" id="KW-1185">Reference proteome</keyword>
<proteinExistence type="predicted"/>
<comment type="caution">
    <text evidence="2">The sequence shown here is derived from an EMBL/GenBank/DDBJ whole genome shotgun (WGS) entry which is preliminary data.</text>
</comment>
<sequence>MNGSGTSLKKLQITRSYSFLEKVEELWNHTHKENSSASTADEAFSYRHWNGECLDRVSVPESNCTKGMCWLCICYPSIFDVIFEIFYFYFSNWLSFKLIAFFL</sequence>
<gene>
    <name evidence="2" type="ORF">HUJ06_013361</name>
</gene>
<dbReference type="Proteomes" id="UP000607653">
    <property type="component" value="Unassembled WGS sequence"/>
</dbReference>
<accession>A0A822ZBX6</accession>